<sequence length="147" mass="14976">MRRGVALKIAGVGSSSERGGVSGRSCRGGASAVPQHQCKAELVSRQAGRGPRACGGHQRHSLLGRRWRPAGEVAAAQGRPPHPHLDHRGGGGGGHKVDSTCLGPAQQVTPLAGPRPANSAALGMLGPSNPLSVPRLVPVTVLVPVWP</sequence>
<gene>
    <name evidence="2" type="ORF">E2C01_061017</name>
</gene>
<feature type="region of interest" description="Disordered" evidence="1">
    <location>
        <begin position="13"/>
        <end position="102"/>
    </location>
</feature>
<comment type="caution">
    <text evidence="2">The sequence shown here is derived from an EMBL/GenBank/DDBJ whole genome shotgun (WGS) entry which is preliminary data.</text>
</comment>
<reference evidence="2 3" key="1">
    <citation type="submission" date="2019-05" db="EMBL/GenBank/DDBJ databases">
        <title>Another draft genome of Portunus trituberculatus and its Hox gene families provides insights of decapod evolution.</title>
        <authorList>
            <person name="Jeong J.-H."/>
            <person name="Song I."/>
            <person name="Kim S."/>
            <person name="Choi T."/>
            <person name="Kim D."/>
            <person name="Ryu S."/>
            <person name="Kim W."/>
        </authorList>
    </citation>
    <scope>NUCLEOTIDE SEQUENCE [LARGE SCALE GENOMIC DNA]</scope>
    <source>
        <tissue evidence="2">Muscle</tissue>
    </source>
</reference>
<accession>A0A5B7H2R2</accession>
<keyword evidence="3" id="KW-1185">Reference proteome</keyword>
<dbReference type="AlphaFoldDB" id="A0A5B7H2R2"/>
<evidence type="ECO:0000313" key="3">
    <source>
        <dbReference type="Proteomes" id="UP000324222"/>
    </source>
</evidence>
<feature type="compositionally biased region" description="Low complexity" evidence="1">
    <location>
        <begin position="13"/>
        <end position="33"/>
    </location>
</feature>
<dbReference type="EMBL" id="VSRR010025424">
    <property type="protein sequence ID" value="MPC66861.1"/>
    <property type="molecule type" value="Genomic_DNA"/>
</dbReference>
<feature type="compositionally biased region" description="Basic residues" evidence="1">
    <location>
        <begin position="57"/>
        <end position="68"/>
    </location>
</feature>
<dbReference type="Proteomes" id="UP000324222">
    <property type="component" value="Unassembled WGS sequence"/>
</dbReference>
<proteinExistence type="predicted"/>
<organism evidence="2 3">
    <name type="scientific">Portunus trituberculatus</name>
    <name type="common">Swimming crab</name>
    <name type="synonym">Neptunus trituberculatus</name>
    <dbReference type="NCBI Taxonomy" id="210409"/>
    <lineage>
        <taxon>Eukaryota</taxon>
        <taxon>Metazoa</taxon>
        <taxon>Ecdysozoa</taxon>
        <taxon>Arthropoda</taxon>
        <taxon>Crustacea</taxon>
        <taxon>Multicrustacea</taxon>
        <taxon>Malacostraca</taxon>
        <taxon>Eumalacostraca</taxon>
        <taxon>Eucarida</taxon>
        <taxon>Decapoda</taxon>
        <taxon>Pleocyemata</taxon>
        <taxon>Brachyura</taxon>
        <taxon>Eubrachyura</taxon>
        <taxon>Portunoidea</taxon>
        <taxon>Portunidae</taxon>
        <taxon>Portuninae</taxon>
        <taxon>Portunus</taxon>
    </lineage>
</organism>
<evidence type="ECO:0000313" key="2">
    <source>
        <dbReference type="EMBL" id="MPC66861.1"/>
    </source>
</evidence>
<protein>
    <submittedName>
        <fullName evidence="2">Uncharacterized protein</fullName>
    </submittedName>
</protein>
<evidence type="ECO:0000256" key="1">
    <source>
        <dbReference type="SAM" id="MobiDB-lite"/>
    </source>
</evidence>
<name>A0A5B7H2R2_PORTR</name>